<dbReference type="Proteomes" id="UP000574390">
    <property type="component" value="Unassembled WGS sequence"/>
</dbReference>
<dbReference type="EMBL" id="JABANM010024608">
    <property type="protein sequence ID" value="KAF4715954.1"/>
    <property type="molecule type" value="Genomic_DNA"/>
</dbReference>
<feature type="signal peptide" evidence="2">
    <location>
        <begin position="1"/>
        <end position="21"/>
    </location>
</feature>
<organism evidence="3 4">
    <name type="scientific">Perkinsus olseni</name>
    <name type="common">Perkinsus atlanticus</name>
    <dbReference type="NCBI Taxonomy" id="32597"/>
    <lineage>
        <taxon>Eukaryota</taxon>
        <taxon>Sar</taxon>
        <taxon>Alveolata</taxon>
        <taxon>Perkinsozoa</taxon>
        <taxon>Perkinsea</taxon>
        <taxon>Perkinsida</taxon>
        <taxon>Perkinsidae</taxon>
        <taxon>Perkinsus</taxon>
    </lineage>
</organism>
<dbReference type="AlphaFoldDB" id="A0A7J6R5K5"/>
<evidence type="ECO:0000313" key="3">
    <source>
        <dbReference type="EMBL" id="KAF4715954.1"/>
    </source>
</evidence>
<feature type="compositionally biased region" description="Basic and acidic residues" evidence="1">
    <location>
        <begin position="258"/>
        <end position="273"/>
    </location>
</feature>
<reference evidence="3 4" key="1">
    <citation type="submission" date="2020-04" db="EMBL/GenBank/DDBJ databases">
        <title>Perkinsus olseni comparative genomics.</title>
        <authorList>
            <person name="Bogema D.R."/>
        </authorList>
    </citation>
    <scope>NUCLEOTIDE SEQUENCE [LARGE SCALE GENOMIC DNA]</scope>
    <source>
        <strain evidence="3">ATCC PRA-205</strain>
    </source>
</reference>
<comment type="caution">
    <text evidence="3">The sequence shown here is derived from an EMBL/GenBank/DDBJ whole genome shotgun (WGS) entry which is preliminary data.</text>
</comment>
<feature type="region of interest" description="Disordered" evidence="1">
    <location>
        <begin position="195"/>
        <end position="273"/>
    </location>
</feature>
<accession>A0A7J6R5K5</accession>
<name>A0A7J6R5K5_PEROL</name>
<protein>
    <submittedName>
        <fullName evidence="3">Uncharacterized protein</fullName>
    </submittedName>
</protein>
<gene>
    <name evidence="3" type="ORF">FOZ62_025909</name>
</gene>
<evidence type="ECO:0000256" key="1">
    <source>
        <dbReference type="SAM" id="MobiDB-lite"/>
    </source>
</evidence>
<evidence type="ECO:0000313" key="4">
    <source>
        <dbReference type="Proteomes" id="UP000574390"/>
    </source>
</evidence>
<feature type="compositionally biased region" description="Basic residues" evidence="1">
    <location>
        <begin position="245"/>
        <end position="257"/>
    </location>
</feature>
<keyword evidence="2" id="KW-0732">Signal</keyword>
<feature type="chain" id="PRO_5029658165" evidence="2">
    <location>
        <begin position="22"/>
        <end position="273"/>
    </location>
</feature>
<sequence length="273" mass="29663">MSSSIQHSILIAIGLVQTATGSPAPLPSIGVYVSTPDAKLPPGVSGVEVEIKHGGLRVANLAFNRVEGTRSIIPDLALRKTNTITDTPFGRYLTGNCYTLGNDQDIPKFRKCTLHDILFFTSRATQICVDRDSSDGKGKYSRAKLHLGRVHVDNYRTAQFNISLVLAESLRAAVSRVDHDHSYSKVGMTDDRDQALHTAADGPPPSGGEPTVDQDGPMDLSMKRSYDPPVASVVLGNRQGGGQLSRRKRSRKQSKPRRVSESDRREDDGGVED</sequence>
<evidence type="ECO:0000256" key="2">
    <source>
        <dbReference type="SAM" id="SignalP"/>
    </source>
</evidence>
<proteinExistence type="predicted"/>